<keyword evidence="4" id="KW-1185">Reference proteome</keyword>
<dbReference type="Gene3D" id="3.40.50.1010">
    <property type="entry name" value="5'-nuclease"/>
    <property type="match status" value="1"/>
</dbReference>
<name>A0A0M2UY63_9BACT</name>
<dbReference type="SUPFAM" id="SSF88723">
    <property type="entry name" value="PIN domain-like"/>
    <property type="match status" value="1"/>
</dbReference>
<evidence type="ECO:0000313" key="4">
    <source>
        <dbReference type="Proteomes" id="UP000034954"/>
    </source>
</evidence>
<proteinExistence type="predicted"/>
<sequence length="130" mass="14412">MNLAVDTSIIIAVITNESHKKQLIKATSNVDLIAPSSLHWEIGNAFSAMFKRKKINIRQAISALEAYRQISLRFSDIELDVALELSNNLNIYAYDAYVIGCALKHNAALISLDDRLLRAASQAGVKIREV</sequence>
<feature type="domain" description="PIN" evidence="2">
    <location>
        <begin position="5"/>
        <end position="120"/>
    </location>
</feature>
<comment type="caution">
    <text evidence="3">The sequence shown here is derived from an EMBL/GenBank/DDBJ whole genome shotgun (WGS) entry which is preliminary data.</text>
</comment>
<dbReference type="Proteomes" id="UP000034954">
    <property type="component" value="Unassembled WGS sequence"/>
</dbReference>
<dbReference type="InterPro" id="IPR051619">
    <property type="entry name" value="TypeII_TA_RNase_PINc/VapC"/>
</dbReference>
<accession>A0A0M2UY63</accession>
<dbReference type="CDD" id="cd09873">
    <property type="entry name" value="PIN_Pae0151-like"/>
    <property type="match status" value="1"/>
</dbReference>
<dbReference type="PANTHER" id="PTHR35901">
    <property type="entry name" value="RIBONUCLEASE VAPC3"/>
    <property type="match status" value="1"/>
</dbReference>
<evidence type="ECO:0000259" key="2">
    <source>
        <dbReference type="Pfam" id="PF01850"/>
    </source>
</evidence>
<keyword evidence="1" id="KW-0460">Magnesium</keyword>
<protein>
    <submittedName>
        <fullName evidence="3">PIN domain protein</fullName>
    </submittedName>
</protein>
<dbReference type="AlphaFoldDB" id="A0A0M2UY63"/>
<organism evidence="3 4">
    <name type="scientific">Candidatus Brocadia fulgida</name>
    <dbReference type="NCBI Taxonomy" id="380242"/>
    <lineage>
        <taxon>Bacteria</taxon>
        <taxon>Pseudomonadati</taxon>
        <taxon>Planctomycetota</taxon>
        <taxon>Candidatus Brocadiia</taxon>
        <taxon>Candidatus Brocadiales</taxon>
        <taxon>Candidatus Brocadiaceae</taxon>
        <taxon>Candidatus Brocadia</taxon>
    </lineage>
</organism>
<dbReference type="InterPro" id="IPR029060">
    <property type="entry name" value="PIN-like_dom_sf"/>
</dbReference>
<dbReference type="Pfam" id="PF01850">
    <property type="entry name" value="PIN"/>
    <property type="match status" value="1"/>
</dbReference>
<dbReference type="PANTHER" id="PTHR35901:SF1">
    <property type="entry name" value="EXONUCLEASE VAPC9"/>
    <property type="match status" value="1"/>
</dbReference>
<dbReference type="InterPro" id="IPR002716">
    <property type="entry name" value="PIN_dom"/>
</dbReference>
<evidence type="ECO:0000313" key="3">
    <source>
        <dbReference type="EMBL" id="KKO21023.1"/>
    </source>
</evidence>
<evidence type="ECO:0000256" key="1">
    <source>
        <dbReference type="ARBA" id="ARBA00022842"/>
    </source>
</evidence>
<dbReference type="PATRIC" id="fig|380242.3.peg.297"/>
<gene>
    <name evidence="3" type="ORF">BROFUL_00240</name>
</gene>
<reference evidence="3 4" key="1">
    <citation type="journal article" date="2013" name="BMC Microbiol.">
        <title>Identification of the type II cytochrome c maturation pathway in anammox bacteria by comparative genomics.</title>
        <authorList>
            <person name="Ferousi C."/>
            <person name="Speth D.R."/>
            <person name="Reimann J."/>
            <person name="Op den Camp H.J."/>
            <person name="Allen J.W."/>
            <person name="Keltjens J.T."/>
            <person name="Jetten M.S."/>
        </authorList>
    </citation>
    <scope>NUCLEOTIDE SEQUENCE [LARGE SCALE GENOMIC DNA]</scope>
    <source>
        <strain evidence="3">RU1</strain>
    </source>
</reference>
<dbReference type="EMBL" id="LAQJ01000030">
    <property type="protein sequence ID" value="KKO21023.1"/>
    <property type="molecule type" value="Genomic_DNA"/>
</dbReference>
<dbReference type="InterPro" id="IPR044153">
    <property type="entry name" value="PIN_Pae0151-like"/>
</dbReference>